<sequence length="349" mass="39528">MKKSFLFLVLILIGLVAGFLFILPGTSFEQDDGTNTNAANQDKESFYQDLEENYPDIYQMLPEDGKTSFTIPGLLETETLVAKGDDKSKVQTARDMTPQGLSFVEDYIVISAYSKGKEHNSVLWLIEKESGEFVKTIVLPTISHVGGMAYDTDHQRLWITTTDDDSISQISALNLQTLLNDDFTKSHKAIAFDYQKNLEDITRSSYMTYHNKGLFVGYFDKDDKGHIGYYKLDDKGFPQEDQNQATAVFDTPEQIQGIAIVKDQVIFSQSYGNKESKLLVFENSGLENWTHFTEDSDQLIQQYTTPAYMQQVFADGDELYLLFESSATQYRLNPSVDSTDRIIAIILPD</sequence>
<evidence type="ECO:0000313" key="1">
    <source>
        <dbReference type="EMBL" id="MET3559078.1"/>
    </source>
</evidence>
<organism evidence="1 2">
    <name type="scientific">Streptococcus rupicaprae</name>
    <dbReference type="NCBI Taxonomy" id="759619"/>
    <lineage>
        <taxon>Bacteria</taxon>
        <taxon>Bacillati</taxon>
        <taxon>Bacillota</taxon>
        <taxon>Bacilli</taxon>
        <taxon>Lactobacillales</taxon>
        <taxon>Streptococcaceae</taxon>
        <taxon>Streptococcus</taxon>
    </lineage>
</organism>
<dbReference type="SUPFAM" id="SSF50969">
    <property type="entry name" value="YVTN repeat-like/Quinoprotein amine dehydrogenase"/>
    <property type="match status" value="1"/>
</dbReference>
<comment type="caution">
    <text evidence="1">The sequence shown here is derived from an EMBL/GenBank/DDBJ whole genome shotgun (WGS) entry which is preliminary data.</text>
</comment>
<keyword evidence="2" id="KW-1185">Reference proteome</keyword>
<dbReference type="Proteomes" id="UP001549122">
    <property type="component" value="Unassembled WGS sequence"/>
</dbReference>
<gene>
    <name evidence="1" type="ORF">ABID29_002227</name>
</gene>
<evidence type="ECO:0008006" key="3">
    <source>
        <dbReference type="Google" id="ProtNLM"/>
    </source>
</evidence>
<evidence type="ECO:0000313" key="2">
    <source>
        <dbReference type="Proteomes" id="UP001549122"/>
    </source>
</evidence>
<name>A0ABV2FKM9_9STRE</name>
<protein>
    <recommendedName>
        <fullName evidence="3">Lipoprotein</fullName>
    </recommendedName>
</protein>
<dbReference type="EMBL" id="JBEPLO010000033">
    <property type="protein sequence ID" value="MET3559078.1"/>
    <property type="molecule type" value="Genomic_DNA"/>
</dbReference>
<dbReference type="InterPro" id="IPR011044">
    <property type="entry name" value="Quino_amine_DH_bsu"/>
</dbReference>
<accession>A0ABV2FKM9</accession>
<dbReference type="RefSeq" id="WP_354366168.1">
    <property type="nucleotide sequence ID" value="NZ_JBEPLO010000033.1"/>
</dbReference>
<reference evidence="1 2" key="1">
    <citation type="submission" date="2024-06" db="EMBL/GenBank/DDBJ databases">
        <title>Genomic Encyclopedia of Type Strains, Phase IV (KMG-IV): sequencing the most valuable type-strain genomes for metagenomic binning, comparative biology and taxonomic classification.</title>
        <authorList>
            <person name="Goeker M."/>
        </authorList>
    </citation>
    <scope>NUCLEOTIDE SEQUENCE [LARGE SCALE GENOMIC DNA]</scope>
    <source>
        <strain evidence="1 2">DSM 28303</strain>
    </source>
</reference>
<proteinExistence type="predicted"/>